<sequence length="455" mass="51326">MTTNNSNVQHLQDMFEFLDVNEELTCVVCMDPFDDPIELKPCGHLFCTTCIASLRECPTCRAPIQSRVPPNRVIKNMAAEVATKCKKCGWRGTRAARASHASSCGSGRPSPATSASSSASNANHNSNGATAPPPAQTSSSPPPVVRPMPFVPSNAAQQPMMMPQQQQPSAGYYPPQQQQQQQQQFAPYPQASWVQQPPPPNNGGGYYYPQQQQQQQQPPMQMMQQQQPMMQQPPRRQSFGPPPALIASNNHPRPWELYALSQEEYDQIVAIFMTFDEDDSGELDRGELEKLARWLNFAQQPGEIDRMFRDMDTDHSGSLTLEEFCTWHKHHKPDPQSLYGMKQSDYNVVLMQFRAYDSNHDGALSLAEFQRLCQHMKFYASAQEAAQVFARIDLDRNGTVDLHEFLTFKAAGAQQHQQQQFVPQQQGYYQQPQQQQPPQQGNPYGTGAYYLNPRV</sequence>
<keyword evidence="3 6" id="KW-0863">Zinc-finger</keyword>
<dbReference type="AlphaFoldDB" id="A0A0S4IRD0"/>
<dbReference type="InterPro" id="IPR001841">
    <property type="entry name" value="Znf_RING"/>
</dbReference>
<evidence type="ECO:0000313" key="11">
    <source>
        <dbReference type="Proteomes" id="UP000051952"/>
    </source>
</evidence>
<dbReference type="InterPro" id="IPR011992">
    <property type="entry name" value="EF-hand-dom_pair"/>
</dbReference>
<proteinExistence type="predicted"/>
<dbReference type="InterPro" id="IPR051111">
    <property type="entry name" value="Ca-binding_regulatory"/>
</dbReference>
<dbReference type="OMA" id="PWITKSQ"/>
<dbReference type="Pfam" id="PF13920">
    <property type="entry name" value="zf-C3HC4_3"/>
    <property type="match status" value="1"/>
</dbReference>
<feature type="domain" description="EF-hand" evidence="9">
    <location>
        <begin position="344"/>
        <end position="379"/>
    </location>
</feature>
<feature type="domain" description="EF-hand" evidence="9">
    <location>
        <begin position="263"/>
        <end position="298"/>
    </location>
</feature>
<dbReference type="EMBL" id="CYKH01000234">
    <property type="protein sequence ID" value="CUF04751.1"/>
    <property type="molecule type" value="Genomic_DNA"/>
</dbReference>
<dbReference type="InterPro" id="IPR013083">
    <property type="entry name" value="Znf_RING/FYVE/PHD"/>
</dbReference>
<keyword evidence="5" id="KW-0106">Calcium</keyword>
<dbReference type="Gene3D" id="3.30.40.10">
    <property type="entry name" value="Zinc/RING finger domain, C3HC4 (zinc finger)"/>
    <property type="match status" value="1"/>
</dbReference>
<dbReference type="GO" id="GO:0005509">
    <property type="term" value="F:calcium ion binding"/>
    <property type="evidence" value="ECO:0007669"/>
    <property type="project" value="InterPro"/>
</dbReference>
<dbReference type="PANTHER" id="PTHR46311:SF5">
    <property type="entry name" value="EF-HAND DOMAIN-CONTAINING PROTEIN"/>
    <property type="match status" value="1"/>
</dbReference>
<accession>A0A0S4IRD0</accession>
<evidence type="ECO:0000256" key="3">
    <source>
        <dbReference type="ARBA" id="ARBA00022771"/>
    </source>
</evidence>
<keyword evidence="4" id="KW-0862">Zinc</keyword>
<dbReference type="OrthoDB" id="26525at2759"/>
<dbReference type="InterPro" id="IPR017907">
    <property type="entry name" value="Znf_RING_CS"/>
</dbReference>
<dbReference type="SMART" id="SM00184">
    <property type="entry name" value="RING"/>
    <property type="match status" value="1"/>
</dbReference>
<evidence type="ECO:0000256" key="7">
    <source>
        <dbReference type="SAM" id="MobiDB-lite"/>
    </source>
</evidence>
<dbReference type="SMART" id="SM00054">
    <property type="entry name" value="EFh"/>
    <property type="match status" value="4"/>
</dbReference>
<evidence type="ECO:0000256" key="1">
    <source>
        <dbReference type="ARBA" id="ARBA00022723"/>
    </source>
</evidence>
<evidence type="ECO:0000256" key="4">
    <source>
        <dbReference type="ARBA" id="ARBA00022833"/>
    </source>
</evidence>
<dbReference type="VEuPathDB" id="TriTrypDB:BSAL_58495"/>
<evidence type="ECO:0000313" key="10">
    <source>
        <dbReference type="EMBL" id="CUF04751.1"/>
    </source>
</evidence>
<dbReference type="InterPro" id="IPR018247">
    <property type="entry name" value="EF_Hand_1_Ca_BS"/>
</dbReference>
<evidence type="ECO:0000256" key="2">
    <source>
        <dbReference type="ARBA" id="ARBA00022737"/>
    </source>
</evidence>
<feature type="region of interest" description="Disordered" evidence="7">
    <location>
        <begin position="419"/>
        <end position="446"/>
    </location>
</feature>
<evidence type="ECO:0000256" key="6">
    <source>
        <dbReference type="PROSITE-ProRule" id="PRU00175"/>
    </source>
</evidence>
<dbReference type="PROSITE" id="PS00018">
    <property type="entry name" value="EF_HAND_1"/>
    <property type="match status" value="4"/>
</dbReference>
<dbReference type="PROSITE" id="PS50222">
    <property type="entry name" value="EF_HAND_2"/>
    <property type="match status" value="4"/>
</dbReference>
<dbReference type="PROSITE" id="PS50089">
    <property type="entry name" value="ZF_RING_2"/>
    <property type="match status" value="1"/>
</dbReference>
<feature type="compositionally biased region" description="Pro residues" evidence="7">
    <location>
        <begin position="131"/>
        <end position="150"/>
    </location>
</feature>
<dbReference type="CDD" id="cd00051">
    <property type="entry name" value="EFh"/>
    <property type="match status" value="2"/>
</dbReference>
<feature type="domain" description="EF-hand" evidence="9">
    <location>
        <begin position="380"/>
        <end position="415"/>
    </location>
</feature>
<organism evidence="10 11">
    <name type="scientific">Bodo saltans</name>
    <name type="common">Flagellated protozoan</name>
    <dbReference type="NCBI Taxonomy" id="75058"/>
    <lineage>
        <taxon>Eukaryota</taxon>
        <taxon>Discoba</taxon>
        <taxon>Euglenozoa</taxon>
        <taxon>Kinetoplastea</taxon>
        <taxon>Metakinetoplastina</taxon>
        <taxon>Eubodonida</taxon>
        <taxon>Bodonidae</taxon>
        <taxon>Bodo</taxon>
    </lineage>
</organism>
<keyword evidence="1" id="KW-0479">Metal-binding</keyword>
<dbReference type="GO" id="GO:0008270">
    <property type="term" value="F:zinc ion binding"/>
    <property type="evidence" value="ECO:0007669"/>
    <property type="project" value="UniProtKB-KW"/>
</dbReference>
<keyword evidence="11" id="KW-1185">Reference proteome</keyword>
<dbReference type="Gene3D" id="1.10.238.10">
    <property type="entry name" value="EF-hand"/>
    <property type="match status" value="2"/>
</dbReference>
<dbReference type="Proteomes" id="UP000051952">
    <property type="component" value="Unassembled WGS sequence"/>
</dbReference>
<feature type="compositionally biased region" description="Low complexity" evidence="7">
    <location>
        <begin position="419"/>
        <end position="445"/>
    </location>
</feature>
<evidence type="ECO:0000259" key="8">
    <source>
        <dbReference type="PROSITE" id="PS50089"/>
    </source>
</evidence>
<dbReference type="InterPro" id="IPR002048">
    <property type="entry name" value="EF_hand_dom"/>
</dbReference>
<dbReference type="PANTHER" id="PTHR46311">
    <property type="entry name" value="CALCIUM-BINDING PROTEIN 8-RELATED"/>
    <property type="match status" value="1"/>
</dbReference>
<dbReference type="PROSITE" id="PS00518">
    <property type="entry name" value="ZF_RING_1"/>
    <property type="match status" value="1"/>
</dbReference>
<name>A0A0S4IRD0_BODSA</name>
<keyword evidence="2" id="KW-0677">Repeat</keyword>
<feature type="compositionally biased region" description="Low complexity" evidence="7">
    <location>
        <begin position="151"/>
        <end position="191"/>
    </location>
</feature>
<evidence type="ECO:0000256" key="5">
    <source>
        <dbReference type="ARBA" id="ARBA00022837"/>
    </source>
</evidence>
<gene>
    <name evidence="10" type="ORF">BSAL_58495</name>
</gene>
<protein>
    <submittedName>
        <fullName evidence="10">Zinc finger protein, putative</fullName>
    </submittedName>
</protein>
<feature type="domain" description="RING-type" evidence="8">
    <location>
        <begin position="26"/>
        <end position="61"/>
    </location>
</feature>
<feature type="compositionally biased region" description="Low complexity" evidence="7">
    <location>
        <begin position="106"/>
        <end position="130"/>
    </location>
</feature>
<dbReference type="Pfam" id="PF13499">
    <property type="entry name" value="EF-hand_7"/>
    <property type="match status" value="2"/>
</dbReference>
<dbReference type="SUPFAM" id="SSF47473">
    <property type="entry name" value="EF-hand"/>
    <property type="match status" value="1"/>
</dbReference>
<feature type="domain" description="EF-hand" evidence="9">
    <location>
        <begin position="299"/>
        <end position="334"/>
    </location>
</feature>
<feature type="compositionally biased region" description="Low complexity" evidence="7">
    <location>
        <begin position="207"/>
        <end position="234"/>
    </location>
</feature>
<evidence type="ECO:0000259" key="9">
    <source>
        <dbReference type="PROSITE" id="PS50222"/>
    </source>
</evidence>
<reference evidence="11" key="1">
    <citation type="submission" date="2015-09" db="EMBL/GenBank/DDBJ databases">
        <authorList>
            <consortium name="Pathogen Informatics"/>
        </authorList>
    </citation>
    <scope>NUCLEOTIDE SEQUENCE [LARGE SCALE GENOMIC DNA]</scope>
    <source>
        <strain evidence="11">Lake Konstanz</strain>
    </source>
</reference>
<dbReference type="SUPFAM" id="SSF57850">
    <property type="entry name" value="RING/U-box"/>
    <property type="match status" value="1"/>
</dbReference>
<feature type="region of interest" description="Disordered" evidence="7">
    <location>
        <begin position="99"/>
        <end position="237"/>
    </location>
</feature>